<dbReference type="GO" id="GO:0016747">
    <property type="term" value="F:acyltransferase activity, transferring groups other than amino-acyl groups"/>
    <property type="evidence" value="ECO:0007669"/>
    <property type="project" value="InterPro"/>
</dbReference>
<dbReference type="EMBL" id="NIBQ01000002">
    <property type="protein sequence ID" value="OUZ33182.1"/>
    <property type="molecule type" value="Genomic_DNA"/>
</dbReference>
<evidence type="ECO:0000313" key="3">
    <source>
        <dbReference type="EMBL" id="WYJ93686.1"/>
    </source>
</evidence>
<dbReference type="OrthoDB" id="9798081at2"/>
<dbReference type="InterPro" id="IPR000182">
    <property type="entry name" value="GNAT_dom"/>
</dbReference>
<dbReference type="Pfam" id="PF13302">
    <property type="entry name" value="Acetyltransf_3"/>
    <property type="match status" value="1"/>
</dbReference>
<dbReference type="Gene3D" id="3.40.630.30">
    <property type="match status" value="1"/>
</dbReference>
<protein>
    <recommendedName>
        <fullName evidence="1">N-acetyltransferase domain-containing protein</fullName>
    </recommendedName>
</protein>
<dbReference type="Proteomes" id="UP000196151">
    <property type="component" value="Chromosome"/>
</dbReference>
<keyword evidence="4" id="KW-1185">Reference proteome</keyword>
<dbReference type="PANTHER" id="PTHR43792">
    <property type="entry name" value="GNAT FAMILY, PUTATIVE (AFU_ORTHOLOGUE AFUA_3G00765)-RELATED-RELATED"/>
    <property type="match status" value="1"/>
</dbReference>
<reference evidence="3" key="2">
    <citation type="submission" date="2017-05" db="EMBL/GenBank/DDBJ databases">
        <authorList>
            <consortium name="The Broad Institute Genomics Platform"/>
            <consortium name="The Broad Institute Genomic Center for Infectious Diseases"/>
            <person name="Earl A."/>
            <person name="Manson A."/>
            <person name="Schwartman J."/>
            <person name="Gilmore M."/>
            <person name="Abouelleil A."/>
            <person name="Cao P."/>
            <person name="Chapman S."/>
            <person name="Cusick C."/>
            <person name="Shea T."/>
            <person name="Young S."/>
            <person name="Neafsey D."/>
            <person name="Nusbaum C."/>
            <person name="Birren B."/>
        </authorList>
    </citation>
    <scope>NUCLEOTIDE SEQUENCE</scope>
    <source>
        <strain evidence="3">9D6_DIV0238</strain>
    </source>
</reference>
<organism evidence="2">
    <name type="scientific">Candidatus Enterococcus dunnyi</name>
    <dbReference type="NCBI Taxonomy" id="1834192"/>
    <lineage>
        <taxon>Bacteria</taxon>
        <taxon>Bacillati</taxon>
        <taxon>Bacillota</taxon>
        <taxon>Bacilli</taxon>
        <taxon>Lactobacillales</taxon>
        <taxon>Enterococcaceae</taxon>
        <taxon>Enterococcus</taxon>
    </lineage>
</organism>
<sequence>MKKIIENERLYLRELSEDDLEDLCAILQDEETMYAYEAPFTDEKVSDWLNWNLASYQKNQFGLWAIVDKNEENFVGQCGIVYSEVEGKNLLEIGYLLNKRYWHNGYASEASALCLNYAKNILQAQKICSIIRDTNSASQKVAENNGMTIVQEFYKDYSGLPVKHYVYSIDLVK</sequence>
<feature type="domain" description="N-acetyltransferase" evidence="1">
    <location>
        <begin position="10"/>
        <end position="172"/>
    </location>
</feature>
<evidence type="ECO:0000259" key="1">
    <source>
        <dbReference type="PROSITE" id="PS51186"/>
    </source>
</evidence>
<dbReference type="RefSeq" id="WP_087640992.1">
    <property type="nucleotide sequence ID" value="NZ_CP147246.1"/>
</dbReference>
<name>A0A200J7H6_9ENTE</name>
<evidence type="ECO:0000313" key="2">
    <source>
        <dbReference type="EMBL" id="OUZ33182.1"/>
    </source>
</evidence>
<dbReference type="InterPro" id="IPR016181">
    <property type="entry name" value="Acyl_CoA_acyltransferase"/>
</dbReference>
<dbReference type="AlphaFoldDB" id="A0A200J7H6"/>
<dbReference type="InterPro" id="IPR051531">
    <property type="entry name" value="N-acetyltransferase"/>
</dbReference>
<dbReference type="PROSITE" id="PS51186">
    <property type="entry name" value="GNAT"/>
    <property type="match status" value="1"/>
</dbReference>
<reference evidence="3" key="3">
    <citation type="submission" date="2024-03" db="EMBL/GenBank/DDBJ databases">
        <title>The Genome Sequence of Enterococcus sp. DIV0238c.</title>
        <authorList>
            <consortium name="The Broad Institute Genomics Platform"/>
            <consortium name="The Broad Institute Microbial Omics Core"/>
            <consortium name="The Broad Institute Genomic Center for Infectious Diseases"/>
            <person name="Earl A."/>
            <person name="Manson A."/>
            <person name="Gilmore M."/>
            <person name="Schwartman J."/>
            <person name="Shea T."/>
            <person name="Abouelleil A."/>
            <person name="Cao P."/>
            <person name="Chapman S."/>
            <person name="Cusick C."/>
            <person name="Young S."/>
            <person name="Neafsey D."/>
            <person name="Nusbaum C."/>
            <person name="Birren B."/>
        </authorList>
    </citation>
    <scope>NUCLEOTIDE SEQUENCE</scope>
    <source>
        <strain evidence="3">9D6_DIV0238</strain>
    </source>
</reference>
<reference evidence="2" key="1">
    <citation type="submission" date="2017-05" db="EMBL/GenBank/DDBJ databases">
        <title>The Genome Sequence of Enterococcus sp. 9D6_DIV0238.</title>
        <authorList>
            <consortium name="The Broad Institute Genomics Platform"/>
            <consortium name="The Broad Institute Genomic Center for Infectious Diseases"/>
            <person name="Earl A."/>
            <person name="Manson A."/>
            <person name="Schwartman J."/>
            <person name="Gilmore M."/>
            <person name="Abouelleil A."/>
            <person name="Cao P."/>
            <person name="Chapman S."/>
            <person name="Cusick C."/>
            <person name="Shea T."/>
            <person name="Young S."/>
            <person name="Neafsey D."/>
            <person name="Nusbaum C."/>
            <person name="Birren B."/>
        </authorList>
    </citation>
    <scope>NUCLEOTIDE SEQUENCE [LARGE SCALE GENOMIC DNA]</scope>
    <source>
        <strain evidence="2">9D6_DIV0238</strain>
    </source>
</reference>
<accession>A0A200J7H6</accession>
<dbReference type="SUPFAM" id="SSF55729">
    <property type="entry name" value="Acyl-CoA N-acyltransferases (Nat)"/>
    <property type="match status" value="1"/>
</dbReference>
<gene>
    <name evidence="3" type="ORF">A5889_001188</name>
    <name evidence="2" type="ORF">A5889_001891</name>
</gene>
<dbReference type="EMBL" id="CP147246">
    <property type="protein sequence ID" value="WYJ93686.1"/>
    <property type="molecule type" value="Genomic_DNA"/>
</dbReference>
<dbReference type="PANTHER" id="PTHR43792:SF1">
    <property type="entry name" value="N-ACETYLTRANSFERASE DOMAIN-CONTAINING PROTEIN"/>
    <property type="match status" value="1"/>
</dbReference>
<evidence type="ECO:0000313" key="4">
    <source>
        <dbReference type="Proteomes" id="UP000196151"/>
    </source>
</evidence>
<proteinExistence type="predicted"/>